<evidence type="ECO:0000256" key="3">
    <source>
        <dbReference type="ARBA" id="ARBA00022692"/>
    </source>
</evidence>
<comment type="subcellular location">
    <subcellularLocation>
        <location evidence="1">Cell membrane</location>
        <topology evidence="1">Multi-pass membrane protein</topology>
    </subcellularLocation>
</comment>
<dbReference type="Pfam" id="PF03176">
    <property type="entry name" value="MMPL"/>
    <property type="match status" value="1"/>
</dbReference>
<proteinExistence type="predicted"/>
<dbReference type="PANTHER" id="PTHR33406:SF13">
    <property type="entry name" value="MEMBRANE PROTEIN YDFJ"/>
    <property type="match status" value="1"/>
</dbReference>
<reference evidence="9" key="1">
    <citation type="journal article" date="2019" name="Int. J. Syst. Evol. Microbiol.">
        <title>The Global Catalogue of Microorganisms (GCM) 10K type strain sequencing project: providing services to taxonomists for standard genome sequencing and annotation.</title>
        <authorList>
            <consortium name="The Broad Institute Genomics Platform"/>
            <consortium name="The Broad Institute Genome Sequencing Center for Infectious Disease"/>
            <person name="Wu L."/>
            <person name="Ma J."/>
        </authorList>
    </citation>
    <scope>NUCLEOTIDE SEQUENCE [LARGE SCALE GENOMIC DNA]</scope>
    <source>
        <strain evidence="9">CGMCC 1.15772</strain>
    </source>
</reference>
<dbReference type="InterPro" id="IPR050545">
    <property type="entry name" value="Mycobact_MmpL"/>
</dbReference>
<accession>A0ABW1YHT1</accession>
<keyword evidence="4 6" id="KW-1133">Transmembrane helix</keyword>
<evidence type="ECO:0000256" key="4">
    <source>
        <dbReference type="ARBA" id="ARBA00022989"/>
    </source>
</evidence>
<dbReference type="RefSeq" id="WP_380083792.1">
    <property type="nucleotide sequence ID" value="NZ_JBHSWD010000002.1"/>
</dbReference>
<dbReference type="PANTHER" id="PTHR33406">
    <property type="entry name" value="MEMBRANE PROTEIN MJ1562-RELATED"/>
    <property type="match status" value="1"/>
</dbReference>
<feature type="transmembrane region" description="Helical" evidence="6">
    <location>
        <begin position="255"/>
        <end position="277"/>
    </location>
</feature>
<evidence type="ECO:0000256" key="1">
    <source>
        <dbReference type="ARBA" id="ARBA00004651"/>
    </source>
</evidence>
<dbReference type="InterPro" id="IPR004869">
    <property type="entry name" value="MMPL_dom"/>
</dbReference>
<keyword evidence="5 6" id="KW-0472">Membrane</keyword>
<comment type="caution">
    <text evidence="8">The sequence shown here is derived from an EMBL/GenBank/DDBJ whole genome shotgun (WGS) entry which is preliminary data.</text>
</comment>
<dbReference type="EMBL" id="JBHSWD010000002">
    <property type="protein sequence ID" value="MFC6592670.1"/>
    <property type="molecule type" value="Genomic_DNA"/>
</dbReference>
<protein>
    <submittedName>
        <fullName evidence="8">MMPL family transporter</fullName>
    </submittedName>
</protein>
<evidence type="ECO:0000256" key="5">
    <source>
        <dbReference type="ARBA" id="ARBA00023136"/>
    </source>
</evidence>
<evidence type="ECO:0000313" key="9">
    <source>
        <dbReference type="Proteomes" id="UP001596297"/>
    </source>
</evidence>
<name>A0ABW1YHT1_9DEIO</name>
<keyword evidence="9" id="KW-1185">Reference proteome</keyword>
<organism evidence="8 9">
    <name type="scientific">Deinococcus lacus</name>
    <dbReference type="NCBI Taxonomy" id="392561"/>
    <lineage>
        <taxon>Bacteria</taxon>
        <taxon>Thermotogati</taxon>
        <taxon>Deinococcota</taxon>
        <taxon>Deinococci</taxon>
        <taxon>Deinococcales</taxon>
        <taxon>Deinococcaceae</taxon>
        <taxon>Deinococcus</taxon>
    </lineage>
</organism>
<feature type="domain" description="Membrane transport protein MMPL" evidence="7">
    <location>
        <begin position="20"/>
        <end position="314"/>
    </location>
</feature>
<gene>
    <name evidence="8" type="ORF">ACFP81_12150</name>
</gene>
<feature type="transmembrane region" description="Helical" evidence="6">
    <location>
        <begin position="168"/>
        <end position="186"/>
    </location>
</feature>
<feature type="transmembrane region" description="Helical" evidence="6">
    <location>
        <begin position="138"/>
        <end position="156"/>
    </location>
</feature>
<evidence type="ECO:0000259" key="7">
    <source>
        <dbReference type="Pfam" id="PF03176"/>
    </source>
</evidence>
<evidence type="ECO:0000313" key="8">
    <source>
        <dbReference type="EMBL" id="MFC6592670.1"/>
    </source>
</evidence>
<evidence type="ECO:0000256" key="6">
    <source>
        <dbReference type="SAM" id="Phobius"/>
    </source>
</evidence>
<keyword evidence="2" id="KW-1003">Cell membrane</keyword>
<dbReference type="Proteomes" id="UP001596297">
    <property type="component" value="Unassembled WGS sequence"/>
</dbReference>
<feature type="transmembrane region" description="Helical" evidence="6">
    <location>
        <begin position="283"/>
        <end position="305"/>
    </location>
</feature>
<sequence length="330" mass="35253">MREAGAGGLLSQFEVILQPERPYTPQDADTFRRTAEQLRAVPGVAGVISPFLTPADLARAQGTAADGLAASILLNQRSFSRGGDYLRLTVIPDEYLRADQIDALAAQLRAAAESQGYRAWLGGAPIGEREFSRALENAFPKVVLSVFAATFVLLLLAFRSLVVPLKSIVLNGLTVAAAGGIVTLVVQRGVGAAWLGFPPDTGVLDATLPLLLFTVMFGLSMDYEIFLLSRVQEAVQRGESDEDAIAEAVSRTARIITSAALIMFVVFAAFIGSRVAVSKSVGLGLAAAVVLDATLVRLVLVPAVLKLAGRWNWWLPGWLAARLPHIRVKH</sequence>
<evidence type="ECO:0000256" key="2">
    <source>
        <dbReference type="ARBA" id="ARBA00022475"/>
    </source>
</evidence>
<dbReference type="Gene3D" id="1.20.1640.10">
    <property type="entry name" value="Multidrug efflux transporter AcrB transmembrane domain"/>
    <property type="match status" value="1"/>
</dbReference>
<feature type="transmembrane region" description="Helical" evidence="6">
    <location>
        <begin position="206"/>
        <end position="228"/>
    </location>
</feature>
<dbReference type="SUPFAM" id="SSF82866">
    <property type="entry name" value="Multidrug efflux transporter AcrB transmembrane domain"/>
    <property type="match status" value="1"/>
</dbReference>
<keyword evidence="3 6" id="KW-0812">Transmembrane</keyword>